<gene>
    <name evidence="3" type="ORF">C8E99_0701</name>
</gene>
<keyword evidence="4" id="KW-1185">Reference proteome</keyword>
<comment type="caution">
    <text evidence="3">The sequence shown here is derived from an EMBL/GenBank/DDBJ whole genome shotgun (WGS) entry which is preliminary data.</text>
</comment>
<evidence type="ECO:0000256" key="2">
    <source>
        <dbReference type="SAM" id="Phobius"/>
    </source>
</evidence>
<dbReference type="EMBL" id="QREH01000001">
    <property type="protein sequence ID" value="REE02911.1"/>
    <property type="molecule type" value="Genomic_DNA"/>
</dbReference>
<evidence type="ECO:0000313" key="3">
    <source>
        <dbReference type="EMBL" id="REE02911.1"/>
    </source>
</evidence>
<evidence type="ECO:0000313" key="4">
    <source>
        <dbReference type="Proteomes" id="UP000256727"/>
    </source>
</evidence>
<organism evidence="3 4">
    <name type="scientific">Citricoccus muralis</name>
    <dbReference type="NCBI Taxonomy" id="169134"/>
    <lineage>
        <taxon>Bacteria</taxon>
        <taxon>Bacillati</taxon>
        <taxon>Actinomycetota</taxon>
        <taxon>Actinomycetes</taxon>
        <taxon>Micrococcales</taxon>
        <taxon>Micrococcaceae</taxon>
        <taxon>Citricoccus</taxon>
    </lineage>
</organism>
<keyword evidence="2" id="KW-1133">Transmembrane helix</keyword>
<proteinExistence type="predicted"/>
<evidence type="ECO:0000256" key="1">
    <source>
        <dbReference type="SAM" id="MobiDB-lite"/>
    </source>
</evidence>
<keyword evidence="2" id="KW-0472">Membrane</keyword>
<reference evidence="3 4" key="1">
    <citation type="submission" date="2018-07" db="EMBL/GenBank/DDBJ databases">
        <title>Sequencing the genomes of 1000 actinobacteria strains.</title>
        <authorList>
            <person name="Klenk H.-P."/>
        </authorList>
    </citation>
    <scope>NUCLEOTIDE SEQUENCE [LARGE SCALE GENOMIC DNA]</scope>
    <source>
        <strain evidence="3 4">DSM 14442</strain>
    </source>
</reference>
<dbReference type="RefSeq" id="WP_115931124.1">
    <property type="nucleotide sequence ID" value="NZ_QREH01000001.1"/>
</dbReference>
<sequence length="129" mass="14074">MVVSHDSRPAARRQDPTIHFSPYRHPEHSPPEPHGPVSVFRALFELNGDQRMSMGLARAIYAVVVVGIVVTWVAVVVIGFSQGITLGVLAVLLGWVPAVLWIACARIILEFSTAMDTLIERPSDGRAAH</sequence>
<name>A0A3D9L972_9MICC</name>
<dbReference type="OrthoDB" id="3261033at2"/>
<feature type="region of interest" description="Disordered" evidence="1">
    <location>
        <begin position="1"/>
        <end position="34"/>
    </location>
</feature>
<protein>
    <submittedName>
        <fullName evidence="3">Uncharacterized protein DUF4282</fullName>
    </submittedName>
</protein>
<dbReference type="InterPro" id="IPR025557">
    <property type="entry name" value="DUF4282"/>
</dbReference>
<dbReference type="Pfam" id="PF14110">
    <property type="entry name" value="DUF4282"/>
    <property type="match status" value="1"/>
</dbReference>
<feature type="transmembrane region" description="Helical" evidence="2">
    <location>
        <begin position="59"/>
        <end position="80"/>
    </location>
</feature>
<dbReference type="Proteomes" id="UP000256727">
    <property type="component" value="Unassembled WGS sequence"/>
</dbReference>
<feature type="transmembrane region" description="Helical" evidence="2">
    <location>
        <begin position="86"/>
        <end position="109"/>
    </location>
</feature>
<feature type="compositionally biased region" description="Basic and acidic residues" evidence="1">
    <location>
        <begin position="1"/>
        <end position="16"/>
    </location>
</feature>
<accession>A0A3D9L972</accession>
<keyword evidence="2" id="KW-0812">Transmembrane</keyword>
<dbReference type="AlphaFoldDB" id="A0A3D9L972"/>